<dbReference type="PANTHER" id="PTHR13799:SF14">
    <property type="entry name" value="GTP CYCLOHYDROLASE 1 TYPE 2 HOMOLOG"/>
    <property type="match status" value="1"/>
</dbReference>
<dbReference type="Pfam" id="PF01784">
    <property type="entry name" value="DUF34_NIF3"/>
    <property type="match status" value="1"/>
</dbReference>
<dbReference type="Proteomes" id="UP000007463">
    <property type="component" value="Chromosome"/>
</dbReference>
<feature type="binding site" evidence="6">
    <location>
        <position position="103"/>
    </location>
    <ligand>
        <name>a divalent metal cation</name>
        <dbReference type="ChEBI" id="CHEBI:60240"/>
        <label>1</label>
    </ligand>
</feature>
<evidence type="ECO:0000256" key="6">
    <source>
        <dbReference type="PIRSR" id="PIRSR602678-1"/>
    </source>
</evidence>
<name>F2IHQ2_FLUTR</name>
<dbReference type="InterPro" id="IPR015867">
    <property type="entry name" value="N-reg_PII/ATP_PRibTrfase_C"/>
</dbReference>
<keyword evidence="4 5" id="KW-0479">Metal-binding</keyword>
<evidence type="ECO:0000256" key="3">
    <source>
        <dbReference type="ARBA" id="ARBA00022112"/>
    </source>
</evidence>
<feature type="binding site" evidence="6">
    <location>
        <position position="64"/>
    </location>
    <ligand>
        <name>a divalent metal cation</name>
        <dbReference type="ChEBI" id="CHEBI:60240"/>
        <label>2</label>
    </ligand>
</feature>
<protein>
    <recommendedName>
        <fullName evidence="3 5">GTP cyclohydrolase 1 type 2 homolog</fullName>
    </recommendedName>
</protein>
<feature type="binding site" evidence="6">
    <location>
        <position position="65"/>
    </location>
    <ligand>
        <name>a divalent metal cation</name>
        <dbReference type="ChEBI" id="CHEBI:60240"/>
        <label>1</label>
    </ligand>
</feature>
<sequence>MQVKELVSFLNQIAPFTYQESYDNSGLLVGDSTAEITGVVVALDCIESVIDEAILHGANVVLTHHPIIFRGLKRITGANYVERTVLKAIKNEINLIAIHTNLDNVHFGVNHIISDKLGLTNVKILNPKAATNYKLAVFAPETHANLIRESMAKAGAGYIGSYDSCSFTSSGEGRFRPDSDAVPFIGKAGELEVVKEVKIEVIVSEHAVSAVLEAMKVTHPYEEIAHDIIGLTNTNEYIGSGMIGQLDQEMEVMEFLNFVKKTFHCGSIRYTNPTKSMVKTIAVCGGAGSFLLKDAIRAKADVFITGDFKYHEFFDAENHLMIADIGHFESEQYTSEWLVAQLNKKFTTFAVRLTSVNTNPINYL</sequence>
<feature type="binding site" evidence="6">
    <location>
        <position position="331"/>
    </location>
    <ligand>
        <name>a divalent metal cation</name>
        <dbReference type="ChEBI" id="CHEBI:60240"/>
        <label>1</label>
    </ligand>
</feature>
<dbReference type="PIRSF" id="PIRSF037489">
    <property type="entry name" value="UCP037489_NIF3_YqfO"/>
    <property type="match status" value="1"/>
</dbReference>
<dbReference type="FunFam" id="3.40.1390.30:FF:000001">
    <property type="entry name" value="GTP cyclohydrolase 1 type 2"/>
    <property type="match status" value="1"/>
</dbReference>
<dbReference type="EMBL" id="CP002542">
    <property type="protein sequence ID" value="AEA44830.1"/>
    <property type="molecule type" value="Genomic_DNA"/>
</dbReference>
<dbReference type="InterPro" id="IPR002678">
    <property type="entry name" value="DUF34/NIF3"/>
</dbReference>
<evidence type="ECO:0000256" key="4">
    <source>
        <dbReference type="ARBA" id="ARBA00022723"/>
    </source>
</evidence>
<dbReference type="RefSeq" id="WP_013687599.1">
    <property type="nucleotide sequence ID" value="NC_015321.1"/>
</dbReference>
<evidence type="ECO:0000256" key="1">
    <source>
        <dbReference type="ARBA" id="ARBA00006964"/>
    </source>
</evidence>
<dbReference type="InterPro" id="IPR036069">
    <property type="entry name" value="DUF34/NIF3_sf"/>
</dbReference>
<proteinExistence type="inferred from homology"/>
<dbReference type="STRING" id="755732.Fluta_2851"/>
<dbReference type="Gene3D" id="3.40.1390.30">
    <property type="entry name" value="NIF3 (NGG1p interacting factor 3)-like"/>
    <property type="match status" value="1"/>
</dbReference>
<organism evidence="7 8">
    <name type="scientific">Fluviicola taffensis (strain DSM 16823 / NCIMB 13979 / RW262)</name>
    <dbReference type="NCBI Taxonomy" id="755732"/>
    <lineage>
        <taxon>Bacteria</taxon>
        <taxon>Pseudomonadati</taxon>
        <taxon>Bacteroidota</taxon>
        <taxon>Flavobacteriia</taxon>
        <taxon>Flavobacteriales</taxon>
        <taxon>Crocinitomicaceae</taxon>
        <taxon>Fluviicola</taxon>
    </lineage>
</organism>
<dbReference type="NCBIfam" id="TIGR00486">
    <property type="entry name" value="YbgI_SA1388"/>
    <property type="match status" value="1"/>
</dbReference>
<evidence type="ECO:0000256" key="5">
    <source>
        <dbReference type="PIRNR" id="PIRNR037489"/>
    </source>
</evidence>
<reference evidence="8" key="2">
    <citation type="submission" date="2011-02" db="EMBL/GenBank/DDBJ databases">
        <title>The complete genome of Fluviicola taffensis DSM 16823.</title>
        <authorList>
            <consortium name="US DOE Joint Genome Institute (JGI-PGF)"/>
            <person name="Lucas S."/>
            <person name="Copeland A."/>
            <person name="Lapidus A."/>
            <person name="Bruce D."/>
            <person name="Goodwin L."/>
            <person name="Pitluck S."/>
            <person name="Kyrpides N."/>
            <person name="Mavromatis K."/>
            <person name="Ivanova N."/>
            <person name="Mikhailova N."/>
            <person name="Pagani I."/>
            <person name="Chertkov O."/>
            <person name="Detter J.C."/>
            <person name="Han C."/>
            <person name="Tapia R."/>
            <person name="Land M."/>
            <person name="Hauser L."/>
            <person name="Markowitz V."/>
            <person name="Cheng J.-F."/>
            <person name="Hugenholtz P."/>
            <person name="Woyke T."/>
            <person name="Wu D."/>
            <person name="Tindall B."/>
            <person name="Pomrenke H.G."/>
            <person name="Brambilla E."/>
            <person name="Klenk H.-P."/>
            <person name="Eisen J.A."/>
        </authorList>
    </citation>
    <scope>NUCLEOTIDE SEQUENCE [LARGE SCALE GENOMIC DNA]</scope>
    <source>
        <strain evidence="8">DSM 16823 / RW262 / RW262</strain>
    </source>
</reference>
<keyword evidence="8" id="KW-1185">Reference proteome</keyword>
<dbReference type="eggNOG" id="COG0327">
    <property type="taxonomic scope" value="Bacteria"/>
</dbReference>
<dbReference type="InterPro" id="IPR017221">
    <property type="entry name" value="DUF34/NIF3_bac"/>
</dbReference>
<dbReference type="AlphaFoldDB" id="F2IHQ2"/>
<evidence type="ECO:0000256" key="2">
    <source>
        <dbReference type="ARBA" id="ARBA00011643"/>
    </source>
</evidence>
<feature type="binding site" evidence="6">
    <location>
        <position position="327"/>
    </location>
    <ligand>
        <name>a divalent metal cation</name>
        <dbReference type="ChEBI" id="CHEBI:60240"/>
        <label>1</label>
    </ligand>
</feature>
<dbReference type="PANTHER" id="PTHR13799">
    <property type="entry name" value="NGG1 INTERACTING FACTOR 3"/>
    <property type="match status" value="1"/>
</dbReference>
<dbReference type="GO" id="GO:0046872">
    <property type="term" value="F:metal ion binding"/>
    <property type="evidence" value="ECO:0007669"/>
    <property type="project" value="UniProtKB-UniRule"/>
</dbReference>
<dbReference type="GO" id="GO:0005737">
    <property type="term" value="C:cytoplasm"/>
    <property type="evidence" value="ECO:0007669"/>
    <property type="project" value="TreeGrafter"/>
</dbReference>
<accession>F2IHQ2</accession>
<reference evidence="7 8" key="1">
    <citation type="journal article" date="2011" name="Stand. Genomic Sci.">
        <title>Complete genome sequence of the gliding freshwater bacterium Fluviicola taffensis type strain (RW262).</title>
        <authorList>
            <person name="Woyke T."/>
            <person name="Chertkov O."/>
            <person name="Lapidus A."/>
            <person name="Nolan M."/>
            <person name="Lucas S."/>
            <person name="Del Rio T.G."/>
            <person name="Tice H."/>
            <person name="Cheng J.F."/>
            <person name="Tapia R."/>
            <person name="Han C."/>
            <person name="Goodwin L."/>
            <person name="Pitluck S."/>
            <person name="Liolios K."/>
            <person name="Pagani I."/>
            <person name="Ivanova N."/>
            <person name="Huntemann M."/>
            <person name="Mavromatis K."/>
            <person name="Mikhailova N."/>
            <person name="Pati A."/>
            <person name="Chen A."/>
            <person name="Palaniappan K."/>
            <person name="Land M."/>
            <person name="Hauser L."/>
            <person name="Brambilla E.M."/>
            <person name="Rohde M."/>
            <person name="Mwirichia R."/>
            <person name="Sikorski J."/>
            <person name="Tindall B.J."/>
            <person name="Goker M."/>
            <person name="Bristow J."/>
            <person name="Eisen J.A."/>
            <person name="Markowitz V."/>
            <person name="Hugenholtz P."/>
            <person name="Klenk H.P."/>
            <person name="Kyrpides N.C."/>
        </authorList>
    </citation>
    <scope>NUCLEOTIDE SEQUENCE [LARGE SCALE GENOMIC DNA]</scope>
    <source>
        <strain evidence="8">DSM 16823 / RW262 / RW262</strain>
    </source>
</reference>
<gene>
    <name evidence="7" type="ordered locus">Fluta_2851</name>
</gene>
<dbReference type="Gene3D" id="3.30.70.120">
    <property type="match status" value="1"/>
</dbReference>
<dbReference type="KEGG" id="fte:Fluta_2851"/>
<comment type="similarity">
    <text evidence="1 5">Belongs to the GTP cyclohydrolase I type 2/NIF3 family.</text>
</comment>
<evidence type="ECO:0000313" key="7">
    <source>
        <dbReference type="EMBL" id="AEA44830.1"/>
    </source>
</evidence>
<dbReference type="OrthoDB" id="9792792at2"/>
<dbReference type="SUPFAM" id="SSF102705">
    <property type="entry name" value="NIF3 (NGG1p interacting factor 3)-like"/>
    <property type="match status" value="1"/>
</dbReference>
<dbReference type="HOGENOM" id="CLU_037423_1_0_10"/>
<comment type="subunit">
    <text evidence="2">Homohexamer.</text>
</comment>
<evidence type="ECO:0000313" key="8">
    <source>
        <dbReference type="Proteomes" id="UP000007463"/>
    </source>
</evidence>